<proteinExistence type="predicted"/>
<sequence length="174" mass="18795">MPSTPAQAIWRFADHDVVRTSEGRTWHRGLRRSQQWAVPGGDSRELDDNAVRGLLSADPGAVFAPAAPDAYAPLPGRALDTPEDLRLLDIRPATGATLHRQVLDRVGAFAGSTTGGRRAPAPGLRPADVRASLLGTAQRHRAARITLDRVHGRLHARYAIASTLHTHTYVLTTP</sequence>
<dbReference type="RefSeq" id="WP_007500530.1">
    <property type="nucleotide sequence ID" value="NZ_AGBF01000125.1"/>
</dbReference>
<dbReference type="PATRIC" id="fig|700597.3.peg.5165"/>
<organism evidence="1 2">
    <name type="scientific">Streptomyces zinciresistens K42</name>
    <dbReference type="NCBI Taxonomy" id="700597"/>
    <lineage>
        <taxon>Bacteria</taxon>
        <taxon>Bacillati</taxon>
        <taxon>Actinomycetota</taxon>
        <taxon>Actinomycetes</taxon>
        <taxon>Kitasatosporales</taxon>
        <taxon>Streptomycetaceae</taxon>
        <taxon>Streptomyces</taxon>
    </lineage>
</organism>
<comment type="caution">
    <text evidence="1">The sequence shown here is derived from an EMBL/GenBank/DDBJ whole genome shotgun (WGS) entry which is preliminary data.</text>
</comment>
<protein>
    <submittedName>
        <fullName evidence="1">Uncharacterized protein</fullName>
    </submittedName>
</protein>
<name>G2GIC1_9ACTN</name>
<dbReference type="OrthoDB" id="4197058at2"/>
<dbReference type="Proteomes" id="UP000004217">
    <property type="component" value="Unassembled WGS sequence"/>
</dbReference>
<evidence type="ECO:0000313" key="2">
    <source>
        <dbReference type="Proteomes" id="UP000004217"/>
    </source>
</evidence>
<dbReference type="AlphaFoldDB" id="G2GIC1"/>
<reference evidence="1 2" key="1">
    <citation type="submission" date="2011-08" db="EMBL/GenBank/DDBJ databases">
        <authorList>
            <person name="Lin Y."/>
            <person name="Hao X."/>
            <person name="Johnstone L."/>
            <person name="Miller S.J."/>
            <person name="Wei G."/>
            <person name="Rensing C."/>
        </authorList>
    </citation>
    <scope>NUCLEOTIDE SEQUENCE [LARGE SCALE GENOMIC DNA]</scope>
    <source>
        <strain evidence="1 2">K42</strain>
    </source>
</reference>
<gene>
    <name evidence="1" type="ORF">SZN_26306</name>
</gene>
<evidence type="ECO:0000313" key="1">
    <source>
        <dbReference type="EMBL" id="EGX56740.1"/>
    </source>
</evidence>
<keyword evidence="2" id="KW-1185">Reference proteome</keyword>
<dbReference type="EMBL" id="AGBF01000125">
    <property type="protein sequence ID" value="EGX56740.1"/>
    <property type="molecule type" value="Genomic_DNA"/>
</dbReference>
<accession>G2GIC1</accession>